<evidence type="ECO:0000313" key="3">
    <source>
        <dbReference type="Proteomes" id="UP001556098"/>
    </source>
</evidence>
<dbReference type="Gene3D" id="1.10.101.10">
    <property type="entry name" value="PGBD-like superfamily/PGBD"/>
    <property type="match status" value="1"/>
</dbReference>
<sequence>MAAKIKASVGRKGKNLPDDVKTVQSLLNGFAGKVKISKVKVDGQSSGALEKAIGAFQQEACGLRPDYRVDPRGKTITTLMAGPAKLEAERKAKIAEVEKHIENERKRARDRLQQFVDKAVKSAGLPYNIARAVMLGLEGFLTNMFVHLKAGLGDYADAELDRITKQVDGIIKQLETQAKALLTEMIRKRDKLREMVADQRRKVLETVAKNAVKQARTSGLPVDAAEEIYKDIEKAVLDKFDKLADARNDVLDMTPKDVADLGQHALREGENLIRTAIGNALKVRQMILKTIASQRNSALAKLKKVAEDKAKKAGLPLQSVEMMYNKYEKIAKEQFDKFTENETELYGVSPKDVTDFASKVMGEVESGMQAIANEAAKKRDGVKKNLVKEITSKAKDLKLNTKQVADMVSEIGDYAEDQWDWLMGRSAGSGGQDIGKMASDVAKEAGSRISDMIKEAERRQREGESGEGDKVPLILRGAEEEKISSACFKFSVAGKSPDPKSKVLLCLNKKDNNIDITKGYGKAQLIDLFKLIDSKSLWGQKVNFFAMETTNGKPDDKTKSNVVTLRTPVTPFKGTISYTGIGADKTLKYTGNGKGRLLNYTKINGWNFFKYGGKYERDPAMRGFDCITFVGTAKKQSSGMDGRGDGLAAKLGAKKIDMEDVTHEKFVEFFKGDGKAGEYICWWSDHCFAVVNGTSYEFSSSKGGYFTGKATSYRFKGNKSVRKLG</sequence>
<reference evidence="2 3" key="1">
    <citation type="submission" date="2024-07" db="EMBL/GenBank/DDBJ databases">
        <title>Marimonas sp.nov., isolated from tidal-flat sediment.</title>
        <authorList>
            <person name="Jayan J.N."/>
            <person name="Lee S.S."/>
        </authorList>
    </citation>
    <scope>NUCLEOTIDE SEQUENCE [LARGE SCALE GENOMIC DNA]</scope>
    <source>
        <strain evidence="2 3">MJW-29</strain>
    </source>
</reference>
<dbReference type="RefSeq" id="WP_367875960.1">
    <property type="nucleotide sequence ID" value="NZ_JBFNXX010000001.1"/>
</dbReference>
<organism evidence="2 3">
    <name type="scientific">Sulfitobacter sediminis</name>
    <dbReference type="NCBI Taxonomy" id="3234186"/>
    <lineage>
        <taxon>Bacteria</taxon>
        <taxon>Pseudomonadati</taxon>
        <taxon>Pseudomonadota</taxon>
        <taxon>Alphaproteobacteria</taxon>
        <taxon>Rhodobacterales</taxon>
        <taxon>Roseobacteraceae</taxon>
        <taxon>Sulfitobacter</taxon>
    </lineage>
</organism>
<feature type="coiled-coil region" evidence="1">
    <location>
        <begin position="171"/>
        <end position="202"/>
    </location>
</feature>
<comment type="caution">
    <text evidence="2">The sequence shown here is derived from an EMBL/GenBank/DDBJ whole genome shotgun (WGS) entry which is preliminary data.</text>
</comment>
<dbReference type="Proteomes" id="UP001556098">
    <property type="component" value="Unassembled WGS sequence"/>
</dbReference>
<dbReference type="EMBL" id="JBFNXX010000001">
    <property type="protein sequence ID" value="MEW9918254.1"/>
    <property type="molecule type" value="Genomic_DNA"/>
</dbReference>
<evidence type="ECO:0000313" key="2">
    <source>
        <dbReference type="EMBL" id="MEW9918254.1"/>
    </source>
</evidence>
<gene>
    <name evidence="2" type="ORF">AB2B41_01445</name>
</gene>
<proteinExistence type="predicted"/>
<keyword evidence="3" id="KW-1185">Reference proteome</keyword>
<protein>
    <submittedName>
        <fullName evidence="2">Peptidoglycan-binding protein</fullName>
    </submittedName>
</protein>
<evidence type="ECO:0000256" key="1">
    <source>
        <dbReference type="SAM" id="Coils"/>
    </source>
</evidence>
<dbReference type="InterPro" id="IPR036366">
    <property type="entry name" value="PGBDSf"/>
</dbReference>
<accession>A0ABV3RH72</accession>
<name>A0ABV3RH72_9RHOB</name>
<keyword evidence="1" id="KW-0175">Coiled coil</keyword>